<dbReference type="AlphaFoldDB" id="A0A2M3ZQD1"/>
<protein>
    <submittedName>
        <fullName evidence="2">Putative secreted peptide</fullName>
    </submittedName>
</protein>
<organism evidence="2">
    <name type="scientific">Anopheles braziliensis</name>
    <dbReference type="NCBI Taxonomy" id="58242"/>
    <lineage>
        <taxon>Eukaryota</taxon>
        <taxon>Metazoa</taxon>
        <taxon>Ecdysozoa</taxon>
        <taxon>Arthropoda</taxon>
        <taxon>Hexapoda</taxon>
        <taxon>Insecta</taxon>
        <taxon>Pterygota</taxon>
        <taxon>Neoptera</taxon>
        <taxon>Endopterygota</taxon>
        <taxon>Diptera</taxon>
        <taxon>Nematocera</taxon>
        <taxon>Culicoidea</taxon>
        <taxon>Culicidae</taxon>
        <taxon>Anophelinae</taxon>
        <taxon>Anopheles</taxon>
    </lineage>
</organism>
<dbReference type="EMBL" id="GGFM01010026">
    <property type="protein sequence ID" value="MBW30777.1"/>
    <property type="molecule type" value="Transcribed_RNA"/>
</dbReference>
<accession>A0A2M3ZQD1</accession>
<feature type="region of interest" description="Disordered" evidence="1">
    <location>
        <begin position="48"/>
        <end position="89"/>
    </location>
</feature>
<proteinExistence type="predicted"/>
<evidence type="ECO:0000256" key="1">
    <source>
        <dbReference type="SAM" id="MobiDB-lite"/>
    </source>
</evidence>
<evidence type="ECO:0000313" key="2">
    <source>
        <dbReference type="EMBL" id="MBW30777.1"/>
    </source>
</evidence>
<feature type="compositionally biased region" description="Low complexity" evidence="1">
    <location>
        <begin position="64"/>
        <end position="89"/>
    </location>
</feature>
<sequence>MSAFKLLSSFCIISYTSSFSRCFSTFWRFELAIISSITVFRSFRPPPSSPSSSDPPPKWAALVNDSSSNPSSSSSSSSLSTGSSNRSSSANVWPRCVRFRLYISLRRDAFDCGRLFLPSLRASTNRFDLCKVANSLPSVCLRFSIALARKAPGFTVSRIE</sequence>
<name>A0A2M3ZQD1_9DIPT</name>
<feature type="compositionally biased region" description="Pro residues" evidence="1">
    <location>
        <begin position="48"/>
        <end position="58"/>
    </location>
</feature>
<reference evidence="2" key="1">
    <citation type="submission" date="2018-01" db="EMBL/GenBank/DDBJ databases">
        <title>An insight into the sialome of Amazonian anophelines.</title>
        <authorList>
            <person name="Ribeiro J.M."/>
            <person name="Scarpassa V."/>
            <person name="Calvo E."/>
        </authorList>
    </citation>
    <scope>NUCLEOTIDE SEQUENCE</scope>
    <source>
        <tissue evidence="2">Salivary glands</tissue>
    </source>
</reference>